<dbReference type="EMBL" id="JACJID010000007">
    <property type="protein sequence ID" value="MBA8930514.1"/>
    <property type="molecule type" value="Genomic_DNA"/>
</dbReference>
<organism evidence="4 5">
    <name type="scientific">Kutzneria viridogrisea</name>
    <dbReference type="NCBI Taxonomy" id="47990"/>
    <lineage>
        <taxon>Bacteria</taxon>
        <taxon>Bacillati</taxon>
        <taxon>Actinomycetota</taxon>
        <taxon>Actinomycetes</taxon>
        <taxon>Pseudonocardiales</taxon>
        <taxon>Pseudonocardiaceae</taxon>
        <taxon>Kutzneria</taxon>
    </lineage>
</organism>
<evidence type="ECO:0000256" key="2">
    <source>
        <dbReference type="RuleBase" id="RU003616"/>
    </source>
</evidence>
<evidence type="ECO:0000313" key="4">
    <source>
        <dbReference type="EMBL" id="MBA8930514.1"/>
    </source>
</evidence>
<dbReference type="InterPro" id="IPR002068">
    <property type="entry name" value="A-crystallin/Hsp20_dom"/>
</dbReference>
<dbReference type="SUPFAM" id="SSF49764">
    <property type="entry name" value="HSP20-like chaperones"/>
    <property type="match status" value="1"/>
</dbReference>
<dbReference type="CDD" id="cd06464">
    <property type="entry name" value="ACD_sHsps-like"/>
    <property type="match status" value="1"/>
</dbReference>
<name>A0ABR6BUA9_9PSEU</name>
<dbReference type="Proteomes" id="UP000517916">
    <property type="component" value="Unassembled WGS sequence"/>
</dbReference>
<dbReference type="RefSeq" id="WP_025357620.1">
    <property type="nucleotide sequence ID" value="NZ_BAAABQ010000008.1"/>
</dbReference>
<dbReference type="InterPro" id="IPR031107">
    <property type="entry name" value="Small_HSP"/>
</dbReference>
<comment type="caution">
    <text evidence="4">The sequence shown here is derived from an EMBL/GenBank/DDBJ whole genome shotgun (WGS) entry which is preliminary data.</text>
</comment>
<proteinExistence type="inferred from homology"/>
<gene>
    <name evidence="4" type="ORF">BC739_007761</name>
</gene>
<dbReference type="PROSITE" id="PS01031">
    <property type="entry name" value="SHSP"/>
    <property type="match status" value="1"/>
</dbReference>
<feature type="domain" description="SHSP" evidence="3">
    <location>
        <begin position="31"/>
        <end position="141"/>
    </location>
</feature>
<reference evidence="4 5" key="1">
    <citation type="submission" date="2020-08" db="EMBL/GenBank/DDBJ databases">
        <title>Genomic Encyclopedia of Archaeal and Bacterial Type Strains, Phase II (KMG-II): from individual species to whole genera.</title>
        <authorList>
            <person name="Goeker M."/>
        </authorList>
    </citation>
    <scope>NUCLEOTIDE SEQUENCE [LARGE SCALE GENOMIC DNA]</scope>
    <source>
        <strain evidence="4 5">DSM 43850</strain>
    </source>
</reference>
<accession>A0ABR6BUA9</accession>
<dbReference type="InterPro" id="IPR008978">
    <property type="entry name" value="HSP20-like_chaperone"/>
</dbReference>
<keyword evidence="5" id="KW-1185">Reference proteome</keyword>
<dbReference type="Gene3D" id="2.60.40.790">
    <property type="match status" value="1"/>
</dbReference>
<sequence length="144" mass="16011">MAVPVHRPQHGLLPNLIDWAESFPPLLWLQPTPGIQGIRIEDRIEDGKYVVRAELPGIDPDEDATITVDGRLLTISAERAEETTESGRSEFRYGSFSRTITLPANAKDSEITATYNRGILTVTAPLDEAATEQRKIQVQNEKES</sequence>
<evidence type="ECO:0000313" key="5">
    <source>
        <dbReference type="Proteomes" id="UP000517916"/>
    </source>
</evidence>
<evidence type="ECO:0000259" key="3">
    <source>
        <dbReference type="PROSITE" id="PS01031"/>
    </source>
</evidence>
<evidence type="ECO:0000256" key="1">
    <source>
        <dbReference type="PROSITE-ProRule" id="PRU00285"/>
    </source>
</evidence>
<dbReference type="Pfam" id="PF00011">
    <property type="entry name" value="HSP20"/>
    <property type="match status" value="1"/>
</dbReference>
<comment type="similarity">
    <text evidence="1 2">Belongs to the small heat shock protein (HSP20) family.</text>
</comment>
<protein>
    <submittedName>
        <fullName evidence="4">HSP20 family molecular chaperone IbpA</fullName>
    </submittedName>
</protein>
<dbReference type="PANTHER" id="PTHR11527">
    <property type="entry name" value="HEAT-SHOCK PROTEIN 20 FAMILY MEMBER"/>
    <property type="match status" value="1"/>
</dbReference>